<accession>A0AAD0NBB7</accession>
<sequence length="71" mass="8405">MIRNLLGFCKKLLEFLTIRLHCLAACQNIPKIYYFRKISCRQLYDGKMDFNRGQSLRMAGIKTVLTDFTRQ</sequence>
<dbReference type="Proteomes" id="UP000244809">
    <property type="component" value="Chromosome 3"/>
</dbReference>
<proteinExistence type="predicted"/>
<reference evidence="1 2" key="1">
    <citation type="submission" date="2017-04" db="EMBL/GenBank/DDBJ databases">
        <title>Complete genome sequence of Burkholderia cenocepacia PC184 Midwest clone.</title>
        <authorList>
            <person name="Mulks M.H."/>
            <person name="Cooper V.S."/>
        </authorList>
    </citation>
    <scope>NUCLEOTIDE SEQUENCE [LARGE SCALE GENOMIC DNA]</scope>
    <source>
        <strain evidence="1 2">PC184 Mulks</strain>
    </source>
</reference>
<evidence type="ECO:0000313" key="2">
    <source>
        <dbReference type="Proteomes" id="UP000244809"/>
    </source>
</evidence>
<evidence type="ECO:0000313" key="1">
    <source>
        <dbReference type="EMBL" id="AWG31822.1"/>
    </source>
</evidence>
<protein>
    <submittedName>
        <fullName evidence="1">Uncharacterized protein</fullName>
    </submittedName>
</protein>
<gene>
    <name evidence="1" type="ORF">B9Z07_23945</name>
</gene>
<organism evidence="1 2">
    <name type="scientific">Burkholderia cenocepacia</name>
    <dbReference type="NCBI Taxonomy" id="95486"/>
    <lineage>
        <taxon>Bacteria</taxon>
        <taxon>Pseudomonadati</taxon>
        <taxon>Pseudomonadota</taxon>
        <taxon>Betaproteobacteria</taxon>
        <taxon>Burkholderiales</taxon>
        <taxon>Burkholderiaceae</taxon>
        <taxon>Burkholderia</taxon>
        <taxon>Burkholderia cepacia complex</taxon>
    </lineage>
</organism>
<dbReference type="AlphaFoldDB" id="A0AAD0NBB7"/>
<dbReference type="EMBL" id="CP021069">
    <property type="protein sequence ID" value="AWG31822.1"/>
    <property type="molecule type" value="Genomic_DNA"/>
</dbReference>
<name>A0AAD0NBB7_9BURK</name>